<comment type="caution">
    <text evidence="4">The sequence shown here is derived from an EMBL/GenBank/DDBJ whole genome shotgun (WGS) entry which is preliminary data.</text>
</comment>
<keyword evidence="2" id="KW-0378">Hydrolase</keyword>
<dbReference type="AlphaFoldDB" id="A0AAV9HFH9"/>
<dbReference type="PANTHER" id="PTHR43283:SF17">
    <property type="entry name" value="(LOVD), PUTATIVE (AFU_ORTHOLOGUE AFUA_5G00920)-RELATED"/>
    <property type="match status" value="1"/>
</dbReference>
<feature type="domain" description="Beta-lactamase-related" evidence="3">
    <location>
        <begin position="7"/>
        <end position="380"/>
    </location>
</feature>
<evidence type="ECO:0000259" key="3">
    <source>
        <dbReference type="Pfam" id="PF00144"/>
    </source>
</evidence>
<organism evidence="4 5">
    <name type="scientific">Cladorrhinum samala</name>
    <dbReference type="NCBI Taxonomy" id="585594"/>
    <lineage>
        <taxon>Eukaryota</taxon>
        <taxon>Fungi</taxon>
        <taxon>Dikarya</taxon>
        <taxon>Ascomycota</taxon>
        <taxon>Pezizomycotina</taxon>
        <taxon>Sordariomycetes</taxon>
        <taxon>Sordariomycetidae</taxon>
        <taxon>Sordariales</taxon>
        <taxon>Podosporaceae</taxon>
        <taxon>Cladorrhinum</taxon>
    </lineage>
</organism>
<keyword evidence="5" id="KW-1185">Reference proteome</keyword>
<dbReference type="InterPro" id="IPR012338">
    <property type="entry name" value="Beta-lactam/transpept-like"/>
</dbReference>
<dbReference type="InterPro" id="IPR050789">
    <property type="entry name" value="Diverse_Enzym_Activities"/>
</dbReference>
<dbReference type="SUPFAM" id="SSF56601">
    <property type="entry name" value="beta-lactamase/transpeptidase-like"/>
    <property type="match status" value="1"/>
</dbReference>
<dbReference type="GO" id="GO:0016787">
    <property type="term" value="F:hydrolase activity"/>
    <property type="evidence" value="ECO:0007669"/>
    <property type="project" value="UniProtKB-KW"/>
</dbReference>
<evidence type="ECO:0000256" key="1">
    <source>
        <dbReference type="ARBA" id="ARBA00009009"/>
    </source>
</evidence>
<name>A0AAV9HFH9_9PEZI</name>
<accession>A0AAV9HFH9</accession>
<gene>
    <name evidence="4" type="ORF">QBC42DRAFT_19587</name>
</gene>
<dbReference type="Proteomes" id="UP001321749">
    <property type="component" value="Unassembled WGS sequence"/>
</dbReference>
<dbReference type="PANTHER" id="PTHR43283">
    <property type="entry name" value="BETA-LACTAMASE-RELATED"/>
    <property type="match status" value="1"/>
</dbReference>
<sequence length="405" mass="44486">MAAERIDKVYEDAVASGLLPGVSVIAGDKSGNVLYRKSLGKSSLKDGKDAAFDESTVCAIASMSKLMTSVAVLRAVEEGKLDLDADARSLLPEMGQYGIITGFDAETKTPSYEPDSTPITLRMLLTHTSGHEYDWLSPFLGQWREARGEIPWSGPRVEDKSALPLIFKPGTRWAYGGGHDWAGKAVEVGTGQRLEEFMRSRFWEPLGIENDISFYPKENPNIKERLADFATLNEKGEPPAVDCPEFDILFGGTDCLGGAGVFSSASAYFKFLGAVFRRDPKLLTAASYEELFRPQLDADGEEALNAYVNSSPIHQQFLSRGIPPDVRKQWSFAGLVALSGKDGWFSKGSTFWAGVSSVTWWMDHEAGHFGTALCQVLPPMHPPVMALHTEFEKGVWEISTTRTQK</sequence>
<proteinExistence type="inferred from homology"/>
<protein>
    <submittedName>
        <fullName evidence="4">Beta-lactamase/transpeptidase-like protein</fullName>
    </submittedName>
</protein>
<dbReference type="InterPro" id="IPR001466">
    <property type="entry name" value="Beta-lactam-related"/>
</dbReference>
<reference evidence="4" key="1">
    <citation type="journal article" date="2023" name="Mol. Phylogenet. Evol.">
        <title>Genome-scale phylogeny and comparative genomics of the fungal order Sordariales.</title>
        <authorList>
            <person name="Hensen N."/>
            <person name="Bonometti L."/>
            <person name="Westerberg I."/>
            <person name="Brannstrom I.O."/>
            <person name="Guillou S."/>
            <person name="Cros-Aarteil S."/>
            <person name="Calhoun S."/>
            <person name="Haridas S."/>
            <person name="Kuo A."/>
            <person name="Mondo S."/>
            <person name="Pangilinan J."/>
            <person name="Riley R."/>
            <person name="LaButti K."/>
            <person name="Andreopoulos B."/>
            <person name="Lipzen A."/>
            <person name="Chen C."/>
            <person name="Yan M."/>
            <person name="Daum C."/>
            <person name="Ng V."/>
            <person name="Clum A."/>
            <person name="Steindorff A."/>
            <person name="Ohm R.A."/>
            <person name="Martin F."/>
            <person name="Silar P."/>
            <person name="Natvig D.O."/>
            <person name="Lalanne C."/>
            <person name="Gautier V."/>
            <person name="Ament-Velasquez S.L."/>
            <person name="Kruys A."/>
            <person name="Hutchinson M.I."/>
            <person name="Powell A.J."/>
            <person name="Barry K."/>
            <person name="Miller A.N."/>
            <person name="Grigoriev I.V."/>
            <person name="Debuchy R."/>
            <person name="Gladieux P."/>
            <person name="Hiltunen Thoren M."/>
            <person name="Johannesson H."/>
        </authorList>
    </citation>
    <scope>NUCLEOTIDE SEQUENCE</scope>
    <source>
        <strain evidence="4">PSN324</strain>
    </source>
</reference>
<dbReference type="Pfam" id="PF00144">
    <property type="entry name" value="Beta-lactamase"/>
    <property type="match status" value="1"/>
</dbReference>
<evidence type="ECO:0000313" key="4">
    <source>
        <dbReference type="EMBL" id="KAK4458709.1"/>
    </source>
</evidence>
<evidence type="ECO:0000256" key="2">
    <source>
        <dbReference type="ARBA" id="ARBA00022801"/>
    </source>
</evidence>
<evidence type="ECO:0000313" key="5">
    <source>
        <dbReference type="Proteomes" id="UP001321749"/>
    </source>
</evidence>
<comment type="similarity">
    <text evidence="1">Belongs to the class-A beta-lactamase family.</text>
</comment>
<dbReference type="Gene3D" id="3.40.710.10">
    <property type="entry name" value="DD-peptidase/beta-lactamase superfamily"/>
    <property type="match status" value="1"/>
</dbReference>
<dbReference type="EMBL" id="MU865059">
    <property type="protein sequence ID" value="KAK4458709.1"/>
    <property type="molecule type" value="Genomic_DNA"/>
</dbReference>
<reference evidence="4" key="2">
    <citation type="submission" date="2023-06" db="EMBL/GenBank/DDBJ databases">
        <authorList>
            <consortium name="Lawrence Berkeley National Laboratory"/>
            <person name="Mondo S.J."/>
            <person name="Hensen N."/>
            <person name="Bonometti L."/>
            <person name="Westerberg I."/>
            <person name="Brannstrom I.O."/>
            <person name="Guillou S."/>
            <person name="Cros-Aarteil S."/>
            <person name="Calhoun S."/>
            <person name="Haridas S."/>
            <person name="Kuo A."/>
            <person name="Pangilinan J."/>
            <person name="Riley R."/>
            <person name="Labutti K."/>
            <person name="Andreopoulos B."/>
            <person name="Lipzen A."/>
            <person name="Chen C."/>
            <person name="Yanf M."/>
            <person name="Daum C."/>
            <person name="Ng V."/>
            <person name="Clum A."/>
            <person name="Steindorff A."/>
            <person name="Ohm R."/>
            <person name="Martin F."/>
            <person name="Silar P."/>
            <person name="Natvig D."/>
            <person name="Lalanne C."/>
            <person name="Gautier V."/>
            <person name="Ament-Velasquez S.L."/>
            <person name="Kruys A."/>
            <person name="Hutchinson M.I."/>
            <person name="Powell A.J."/>
            <person name="Barry K."/>
            <person name="Miller A.N."/>
            <person name="Grigoriev I.V."/>
            <person name="Debuchy R."/>
            <person name="Gladieux P."/>
            <person name="Thoren M.H."/>
            <person name="Johannesson H."/>
        </authorList>
    </citation>
    <scope>NUCLEOTIDE SEQUENCE</scope>
    <source>
        <strain evidence="4">PSN324</strain>
    </source>
</reference>